<evidence type="ECO:0000313" key="2">
    <source>
        <dbReference type="Proteomes" id="UP001732700"/>
    </source>
</evidence>
<evidence type="ECO:0000313" key="1">
    <source>
        <dbReference type="EnsemblPlants" id="AVESA.00010b.r2.4AG0586590.1.CDS.1"/>
    </source>
</evidence>
<sequence length="147" mass="17033">MKIFFFLALLALVVSATFAQYVESDGSYEEVEGPHDRCQQHQMKLDSCREYVAERCTTMRDFPITWPWKWWKGGCEEVRNECCQLLGQMPSECRCDAIWRSIQHELGGFFGTQQGLIGKRLKIAKSLPTQCNMGPECNIPVTFGYYW</sequence>
<keyword evidence="2" id="KW-1185">Reference proteome</keyword>
<reference evidence="1" key="1">
    <citation type="submission" date="2021-05" db="EMBL/GenBank/DDBJ databases">
        <authorList>
            <person name="Scholz U."/>
            <person name="Mascher M."/>
            <person name="Fiebig A."/>
        </authorList>
    </citation>
    <scope>NUCLEOTIDE SEQUENCE [LARGE SCALE GENOMIC DNA]</scope>
</reference>
<name>A0ACD5W6X1_AVESA</name>
<accession>A0ACD5W6X1</accession>
<dbReference type="EnsemblPlants" id="AVESA.00010b.r2.4AG0586590.1">
    <property type="protein sequence ID" value="AVESA.00010b.r2.4AG0586590.1.CDS.1"/>
    <property type="gene ID" value="AVESA.00010b.r2.4AG0586590"/>
</dbReference>
<proteinExistence type="predicted"/>
<dbReference type="Proteomes" id="UP001732700">
    <property type="component" value="Chromosome 4A"/>
</dbReference>
<protein>
    <submittedName>
        <fullName evidence="1">Uncharacterized protein</fullName>
    </submittedName>
</protein>
<reference evidence="1" key="2">
    <citation type="submission" date="2025-09" db="UniProtKB">
        <authorList>
            <consortium name="EnsemblPlants"/>
        </authorList>
    </citation>
    <scope>IDENTIFICATION</scope>
</reference>
<organism evidence="1 2">
    <name type="scientific">Avena sativa</name>
    <name type="common">Oat</name>
    <dbReference type="NCBI Taxonomy" id="4498"/>
    <lineage>
        <taxon>Eukaryota</taxon>
        <taxon>Viridiplantae</taxon>
        <taxon>Streptophyta</taxon>
        <taxon>Embryophyta</taxon>
        <taxon>Tracheophyta</taxon>
        <taxon>Spermatophyta</taxon>
        <taxon>Magnoliopsida</taxon>
        <taxon>Liliopsida</taxon>
        <taxon>Poales</taxon>
        <taxon>Poaceae</taxon>
        <taxon>BOP clade</taxon>
        <taxon>Pooideae</taxon>
        <taxon>Poodae</taxon>
        <taxon>Poeae</taxon>
        <taxon>Poeae Chloroplast Group 1 (Aveneae type)</taxon>
        <taxon>Aveninae</taxon>
        <taxon>Avena</taxon>
    </lineage>
</organism>